<reference evidence="2" key="1">
    <citation type="submission" date="2017-07" db="EMBL/GenBank/DDBJ databases">
        <title>Taro Niue Genome Assembly and Annotation.</title>
        <authorList>
            <person name="Atibalentja N."/>
            <person name="Keating K."/>
            <person name="Fields C.J."/>
        </authorList>
    </citation>
    <scope>NUCLEOTIDE SEQUENCE</scope>
    <source>
        <strain evidence="2">Niue_2</strain>
        <tissue evidence="2">Leaf</tissue>
    </source>
</reference>
<dbReference type="Pfam" id="PF05904">
    <property type="entry name" value="DUF863"/>
    <property type="match status" value="1"/>
</dbReference>
<keyword evidence="3" id="KW-1185">Reference proteome</keyword>
<dbReference type="Proteomes" id="UP000652761">
    <property type="component" value="Unassembled WGS sequence"/>
</dbReference>
<feature type="region of interest" description="Disordered" evidence="1">
    <location>
        <begin position="394"/>
        <end position="421"/>
    </location>
</feature>
<sequence>MAVLATDGGGGGGGSPSDLLPSWVFRGILYRFRNCKDGAFVSPSKSVLYAFASLGQMRFLTTCEPRLQVSGSGGAMGFTVLGESLHGLNPVVKDGGQSSESYAWFESNSRNHGVSNAGVDFVLNAVQESPYSPKQVLKQAMLHHEVVFRNQVLELHRLYWTQKNLMNDFWRDSDKETMNSTLAQNKSICEECTVPQRGIFNLQVPFIENADTEQMEMQSSLCCDVSDDSDSDELDLTLGNKKQGNYQRKDAGKTTLFNKDGRLSTKDVDNMETSAAFISSDDISVITTFNCQSHATNGAFTPSVHPPAIYTAFTGRTRKEITCRPFVYNPLADHNEMLHEKDSVDLDSGLHEFGDCFPTHGGNQEPEITFNNPRNFDLNMTQFESFTEISHNNVNLSSSESSSTIPSGTLNSPHANTIAHPTSGREADFLHLHGGQASLGKTELPKFSGKNNQEEVNGVDAIGEKLEHTGRKKTFSRTNAEVEGQCVPSMNDNIQANHMTLVVTGNHTGRKEVNTVADGHVLEKSCSCSESTDENLEKDQTLSAEMDSPIFSAAESLIHISSLNTRSTSDKVPDVDQMEVANEERRDGPQKSSDSYESMVLMLTETANDECSMPAWLPEGETGKGKCRFNLRKGRGVCDFRRDVLPGLVSLSRQEICEDLHTISEVVRLHELPHGPKKLSKGNWFTPIRSRRSRVGKRR</sequence>
<feature type="compositionally biased region" description="Low complexity" evidence="1">
    <location>
        <begin position="394"/>
        <end position="407"/>
    </location>
</feature>
<comment type="caution">
    <text evidence="2">The sequence shown here is derived from an EMBL/GenBank/DDBJ whole genome shotgun (WGS) entry which is preliminary data.</text>
</comment>
<dbReference type="AlphaFoldDB" id="A0A843WZF5"/>
<dbReference type="PANTHER" id="PTHR33167:SF4">
    <property type="entry name" value="TRANSCRIPTION FACTOR, PUTATIVE (DUF863)-RELATED"/>
    <property type="match status" value="1"/>
</dbReference>
<evidence type="ECO:0000313" key="2">
    <source>
        <dbReference type="EMBL" id="MQM09975.1"/>
    </source>
</evidence>
<accession>A0A843WZF5</accession>
<gene>
    <name evidence="2" type="ORF">Taro_042862</name>
</gene>
<name>A0A843WZF5_COLES</name>
<dbReference type="PANTHER" id="PTHR33167">
    <property type="entry name" value="TRANSCRIPTION FACTOR, PUTATIVE (DUF863)-RELATED"/>
    <property type="match status" value="1"/>
</dbReference>
<dbReference type="OrthoDB" id="786875at2759"/>
<organism evidence="2 3">
    <name type="scientific">Colocasia esculenta</name>
    <name type="common">Wild taro</name>
    <name type="synonym">Arum esculentum</name>
    <dbReference type="NCBI Taxonomy" id="4460"/>
    <lineage>
        <taxon>Eukaryota</taxon>
        <taxon>Viridiplantae</taxon>
        <taxon>Streptophyta</taxon>
        <taxon>Embryophyta</taxon>
        <taxon>Tracheophyta</taxon>
        <taxon>Spermatophyta</taxon>
        <taxon>Magnoliopsida</taxon>
        <taxon>Liliopsida</taxon>
        <taxon>Araceae</taxon>
        <taxon>Aroideae</taxon>
        <taxon>Colocasieae</taxon>
        <taxon>Colocasia</taxon>
    </lineage>
</organism>
<protein>
    <submittedName>
        <fullName evidence="2">Uncharacterized protein</fullName>
    </submittedName>
</protein>
<feature type="region of interest" description="Disordered" evidence="1">
    <location>
        <begin position="565"/>
        <end position="595"/>
    </location>
</feature>
<dbReference type="InterPro" id="IPR008581">
    <property type="entry name" value="DUF863_pln"/>
</dbReference>
<proteinExistence type="predicted"/>
<evidence type="ECO:0000313" key="3">
    <source>
        <dbReference type="Proteomes" id="UP000652761"/>
    </source>
</evidence>
<evidence type="ECO:0000256" key="1">
    <source>
        <dbReference type="SAM" id="MobiDB-lite"/>
    </source>
</evidence>
<dbReference type="EMBL" id="NMUH01004536">
    <property type="protein sequence ID" value="MQM09975.1"/>
    <property type="molecule type" value="Genomic_DNA"/>
</dbReference>